<dbReference type="STRING" id="142842.SAMN02745118_01657"/>
<feature type="transmembrane region" description="Helical" evidence="1">
    <location>
        <begin position="7"/>
        <end position="38"/>
    </location>
</feature>
<dbReference type="EMBL" id="FUWM01000012">
    <property type="protein sequence ID" value="SJZ72353.1"/>
    <property type="molecule type" value="Genomic_DNA"/>
</dbReference>
<keyword evidence="1" id="KW-0472">Membrane</keyword>
<accession>A0A1T4MZA5</accession>
<dbReference type="RefSeq" id="WP_078810118.1">
    <property type="nucleotide sequence ID" value="NZ_FUWM01000012.1"/>
</dbReference>
<evidence type="ECO:0008006" key="4">
    <source>
        <dbReference type="Google" id="ProtNLM"/>
    </source>
</evidence>
<reference evidence="3" key="1">
    <citation type="submission" date="2017-02" db="EMBL/GenBank/DDBJ databases">
        <authorList>
            <person name="Varghese N."/>
            <person name="Submissions S."/>
        </authorList>
    </citation>
    <scope>NUCLEOTIDE SEQUENCE [LARGE SCALE GENOMIC DNA]</scope>
    <source>
        <strain evidence="3">ATCC BAA-73</strain>
    </source>
</reference>
<protein>
    <recommendedName>
        <fullName evidence="4">DUF456 domain-containing protein</fullName>
    </recommendedName>
</protein>
<evidence type="ECO:0000256" key="1">
    <source>
        <dbReference type="SAM" id="Phobius"/>
    </source>
</evidence>
<dbReference type="AlphaFoldDB" id="A0A1T4MZA5"/>
<feature type="transmembrane region" description="Helical" evidence="1">
    <location>
        <begin position="44"/>
        <end position="67"/>
    </location>
</feature>
<evidence type="ECO:0000313" key="3">
    <source>
        <dbReference type="Proteomes" id="UP000190625"/>
    </source>
</evidence>
<feature type="transmembrane region" description="Helical" evidence="1">
    <location>
        <begin position="123"/>
        <end position="152"/>
    </location>
</feature>
<keyword evidence="1" id="KW-0812">Transmembrane</keyword>
<sequence>MIKAIIILMTIVGVLGTLLPVLPGTPIIVITALIYGFINNFQVISVKLIIILTVLSVIGEILEYIISGIGAKKFGASKYGIFGSVVGGLIGMVTFGPVGALGGLLFGGIIIEMILGKPLIPAIKIGLGAVVGALSGTLFSFLIALLMAGLLISRVI</sequence>
<keyword evidence="3" id="KW-1185">Reference proteome</keyword>
<dbReference type="InterPro" id="IPR007403">
    <property type="entry name" value="DUF456"/>
</dbReference>
<dbReference type="OrthoDB" id="9808460at2"/>
<evidence type="ECO:0000313" key="2">
    <source>
        <dbReference type="EMBL" id="SJZ72353.1"/>
    </source>
</evidence>
<dbReference type="Proteomes" id="UP000190625">
    <property type="component" value="Unassembled WGS sequence"/>
</dbReference>
<proteinExistence type="predicted"/>
<dbReference type="PANTHER" id="PTHR39165:SF1">
    <property type="entry name" value="DUF456 DOMAIN-CONTAINING PROTEIN"/>
    <property type="match status" value="1"/>
</dbReference>
<organism evidence="2 3">
    <name type="scientific">Selenihalanaerobacter shriftii</name>
    <dbReference type="NCBI Taxonomy" id="142842"/>
    <lineage>
        <taxon>Bacteria</taxon>
        <taxon>Bacillati</taxon>
        <taxon>Bacillota</taxon>
        <taxon>Clostridia</taxon>
        <taxon>Halanaerobiales</taxon>
        <taxon>Halobacteroidaceae</taxon>
        <taxon>Selenihalanaerobacter</taxon>
    </lineage>
</organism>
<gene>
    <name evidence="2" type="ORF">SAMN02745118_01657</name>
</gene>
<keyword evidence="1" id="KW-1133">Transmembrane helix</keyword>
<dbReference type="PANTHER" id="PTHR39165">
    <property type="entry name" value="IG HYPOTHETICAL 17883"/>
    <property type="match status" value="1"/>
</dbReference>
<dbReference type="Pfam" id="PF04306">
    <property type="entry name" value="DUF456"/>
    <property type="match status" value="1"/>
</dbReference>
<feature type="transmembrane region" description="Helical" evidence="1">
    <location>
        <begin position="79"/>
        <end position="111"/>
    </location>
</feature>
<name>A0A1T4MZA5_9FIRM</name>